<evidence type="ECO:0000313" key="4">
    <source>
        <dbReference type="EMBL" id="KAF2648622.1"/>
    </source>
</evidence>
<gene>
    <name evidence="4" type="ORF">K491DRAFT_239609</name>
</gene>
<proteinExistence type="predicted"/>
<keyword evidence="1" id="KW-0479">Metal-binding</keyword>
<dbReference type="InterPro" id="IPR013087">
    <property type="entry name" value="Znf_C2H2_type"/>
</dbReference>
<evidence type="ECO:0000256" key="1">
    <source>
        <dbReference type="PROSITE-ProRule" id="PRU00042"/>
    </source>
</evidence>
<keyword evidence="1" id="KW-0863">Zinc-finger</keyword>
<dbReference type="Gene3D" id="3.30.160.60">
    <property type="entry name" value="Classic Zinc Finger"/>
    <property type="match status" value="1"/>
</dbReference>
<accession>A0A6A6SMC3</accession>
<dbReference type="PROSITE" id="PS50157">
    <property type="entry name" value="ZINC_FINGER_C2H2_2"/>
    <property type="match status" value="1"/>
</dbReference>
<dbReference type="AlphaFoldDB" id="A0A6A6SMC3"/>
<feature type="compositionally biased region" description="Basic and acidic residues" evidence="2">
    <location>
        <begin position="158"/>
        <end position="174"/>
    </location>
</feature>
<name>A0A6A6SMC3_9PLEO</name>
<dbReference type="EMBL" id="MU004529">
    <property type="protein sequence ID" value="KAF2648622.1"/>
    <property type="molecule type" value="Genomic_DNA"/>
</dbReference>
<reference evidence="4" key="1">
    <citation type="journal article" date="2020" name="Stud. Mycol.">
        <title>101 Dothideomycetes genomes: a test case for predicting lifestyles and emergence of pathogens.</title>
        <authorList>
            <person name="Haridas S."/>
            <person name="Albert R."/>
            <person name="Binder M."/>
            <person name="Bloem J."/>
            <person name="Labutti K."/>
            <person name="Salamov A."/>
            <person name="Andreopoulos B."/>
            <person name="Baker S."/>
            <person name="Barry K."/>
            <person name="Bills G."/>
            <person name="Bluhm B."/>
            <person name="Cannon C."/>
            <person name="Castanera R."/>
            <person name="Culley D."/>
            <person name="Daum C."/>
            <person name="Ezra D."/>
            <person name="Gonzalez J."/>
            <person name="Henrissat B."/>
            <person name="Kuo A."/>
            <person name="Liang C."/>
            <person name="Lipzen A."/>
            <person name="Lutzoni F."/>
            <person name="Magnuson J."/>
            <person name="Mondo S."/>
            <person name="Nolan M."/>
            <person name="Ohm R."/>
            <person name="Pangilinan J."/>
            <person name="Park H.-J."/>
            <person name="Ramirez L."/>
            <person name="Alfaro M."/>
            <person name="Sun H."/>
            <person name="Tritt A."/>
            <person name="Yoshinaga Y."/>
            <person name="Zwiers L.-H."/>
            <person name="Turgeon B."/>
            <person name="Goodwin S."/>
            <person name="Spatafora J."/>
            <person name="Crous P."/>
            <person name="Grigoriev I."/>
        </authorList>
    </citation>
    <scope>NUCLEOTIDE SEQUENCE</scope>
    <source>
        <strain evidence="4">CBS 122681</strain>
    </source>
</reference>
<dbReference type="GO" id="GO:0008270">
    <property type="term" value="F:zinc ion binding"/>
    <property type="evidence" value="ECO:0007669"/>
    <property type="project" value="UniProtKB-KW"/>
</dbReference>
<keyword evidence="1" id="KW-0862">Zinc</keyword>
<dbReference type="SMART" id="SM00355">
    <property type="entry name" value="ZnF_C2H2"/>
    <property type="match status" value="2"/>
</dbReference>
<dbReference type="OrthoDB" id="3800855at2759"/>
<dbReference type="PROSITE" id="PS00028">
    <property type="entry name" value="ZINC_FINGER_C2H2_1"/>
    <property type="match status" value="1"/>
</dbReference>
<feature type="region of interest" description="Disordered" evidence="2">
    <location>
        <begin position="144"/>
        <end position="174"/>
    </location>
</feature>
<evidence type="ECO:0000313" key="5">
    <source>
        <dbReference type="Proteomes" id="UP000799324"/>
    </source>
</evidence>
<dbReference type="Proteomes" id="UP000799324">
    <property type="component" value="Unassembled WGS sequence"/>
</dbReference>
<keyword evidence="5" id="KW-1185">Reference proteome</keyword>
<evidence type="ECO:0000259" key="3">
    <source>
        <dbReference type="PROSITE" id="PS50157"/>
    </source>
</evidence>
<feature type="domain" description="C2H2-type" evidence="3">
    <location>
        <begin position="121"/>
        <end position="150"/>
    </location>
</feature>
<protein>
    <recommendedName>
        <fullName evidence="3">C2H2-type domain-containing protein</fullName>
    </recommendedName>
</protein>
<evidence type="ECO:0000256" key="2">
    <source>
        <dbReference type="SAM" id="MobiDB-lite"/>
    </source>
</evidence>
<sequence length="174" mass="19439">MLSAQSRGAFTMIRDWQVSSQNTSLPSLHRNSNTLVEAPPNMIPREFQPGAALRQTSESSSFGMPNLTISTTSTSKIDQEVFTTSLVCPMDGCGVLFAGKYRKGNCSRHQRQFHGFISQSIICEEPSCGRTFKRKDARLKHYRNHHPHHAGPAVPRGSEAHIRDDGRGWEEVDD</sequence>
<organism evidence="4 5">
    <name type="scientific">Lophiostoma macrostomum CBS 122681</name>
    <dbReference type="NCBI Taxonomy" id="1314788"/>
    <lineage>
        <taxon>Eukaryota</taxon>
        <taxon>Fungi</taxon>
        <taxon>Dikarya</taxon>
        <taxon>Ascomycota</taxon>
        <taxon>Pezizomycotina</taxon>
        <taxon>Dothideomycetes</taxon>
        <taxon>Pleosporomycetidae</taxon>
        <taxon>Pleosporales</taxon>
        <taxon>Lophiostomataceae</taxon>
        <taxon>Lophiostoma</taxon>
    </lineage>
</organism>